<dbReference type="Proteomes" id="UP000595437">
    <property type="component" value="Chromosome 19"/>
</dbReference>
<evidence type="ECO:0008006" key="5">
    <source>
        <dbReference type="Google" id="ProtNLM"/>
    </source>
</evidence>
<evidence type="ECO:0000313" key="2">
    <source>
        <dbReference type="EMBL" id="QQP32287.1"/>
    </source>
</evidence>
<proteinExistence type="predicted"/>
<dbReference type="InterPro" id="IPR036508">
    <property type="entry name" value="Chitin-bd_dom_sf"/>
</dbReference>
<reference evidence="4" key="1">
    <citation type="submission" date="2021-01" db="EMBL/GenBank/DDBJ databases">
        <title>Caligus Genome Assembly.</title>
        <authorList>
            <person name="Gallardo-Escarate C."/>
        </authorList>
    </citation>
    <scope>NUCLEOTIDE SEQUENCE [LARGE SCALE GENOMIC DNA]</scope>
</reference>
<keyword evidence="1" id="KW-1015">Disulfide bond</keyword>
<dbReference type="GO" id="GO:0008061">
    <property type="term" value="F:chitin binding"/>
    <property type="evidence" value="ECO:0007669"/>
    <property type="project" value="InterPro"/>
</dbReference>
<feature type="non-terminal residue" evidence="2">
    <location>
        <position position="1"/>
    </location>
</feature>
<dbReference type="OrthoDB" id="504708at2759"/>
<reference evidence="2" key="2">
    <citation type="journal article" name="Sci. Data">
        <title>Chromosome-scale genome assembly of the sea louse Caligus rogercresseyi by SMRT sequencing and Hi-C analysis.</title>
        <authorList>
            <person name="Gallardo-Escarate C."/>
            <person name="Valenzuela-Munoz V."/>
            <person name="Nunez-Acuna G."/>
            <person name="Valenzuela-Miranda D."/>
            <person name="Goncalves A.T."/>
            <person name="Escobar-Sepulveda H."/>
            <person name="Liachko I."/>
            <person name="Nelson B."/>
            <person name="Roberts S."/>
            <person name="Warren W."/>
        </authorList>
    </citation>
    <scope>NUCLEOTIDE SEQUENCE</scope>
    <source>
        <tissue evidence="2">Whole tissue</tissue>
    </source>
</reference>
<dbReference type="InterPro" id="IPR036055">
    <property type="entry name" value="LDL_receptor-like_sf"/>
</dbReference>
<organism evidence="2 4">
    <name type="scientific">Caligus rogercresseyi</name>
    <name type="common">Sea louse</name>
    <dbReference type="NCBI Taxonomy" id="217165"/>
    <lineage>
        <taxon>Eukaryota</taxon>
        <taxon>Metazoa</taxon>
        <taxon>Ecdysozoa</taxon>
        <taxon>Arthropoda</taxon>
        <taxon>Crustacea</taxon>
        <taxon>Multicrustacea</taxon>
        <taxon>Hexanauplia</taxon>
        <taxon>Copepoda</taxon>
        <taxon>Siphonostomatoida</taxon>
        <taxon>Caligidae</taxon>
        <taxon>Caligus</taxon>
    </lineage>
</organism>
<sequence>VFDFSCSTGLKFDVNRQICDFKHVVDNCNVTAEASIPKPLFHTSEPICPKNEHACADGTCLPTPLFCDGMIKLFAKLI</sequence>
<dbReference type="SUPFAM" id="SSF57625">
    <property type="entry name" value="Invertebrate chitin-binding proteins"/>
    <property type="match status" value="1"/>
</dbReference>
<keyword evidence="4" id="KW-1185">Reference proteome</keyword>
<dbReference type="SUPFAM" id="SSF57424">
    <property type="entry name" value="LDL receptor-like module"/>
    <property type="match status" value="1"/>
</dbReference>
<accession>A0A7T8GM92</accession>
<evidence type="ECO:0000256" key="1">
    <source>
        <dbReference type="ARBA" id="ARBA00023157"/>
    </source>
</evidence>
<evidence type="ECO:0000313" key="3">
    <source>
        <dbReference type="EMBL" id="QQP32982.1"/>
    </source>
</evidence>
<dbReference type="Proteomes" id="UP000595437">
    <property type="component" value="Chromosome 20"/>
</dbReference>
<dbReference type="EMBL" id="CP045909">
    <property type="protein sequence ID" value="QQP32287.1"/>
    <property type="molecule type" value="Genomic_DNA"/>
</dbReference>
<name>A0A7T8GM92_CALRO</name>
<protein>
    <recommendedName>
        <fullName evidence="5">Chitin-binding type-2 domain-containing protein</fullName>
    </recommendedName>
</protein>
<dbReference type="EMBL" id="CP045908">
    <property type="protein sequence ID" value="QQP32982.1"/>
    <property type="molecule type" value="Genomic_DNA"/>
</dbReference>
<dbReference type="AlphaFoldDB" id="A0A7T8GM92"/>
<evidence type="ECO:0000313" key="4">
    <source>
        <dbReference type="Proteomes" id="UP000595437"/>
    </source>
</evidence>
<gene>
    <name evidence="3" type="ORF">FKW44_024188</name>
    <name evidence="2" type="ORF">FKW44_024540</name>
</gene>